<organism evidence="2 3">
    <name type="scientific">Terfezia boudieri ATCC MYA-4762</name>
    <dbReference type="NCBI Taxonomy" id="1051890"/>
    <lineage>
        <taxon>Eukaryota</taxon>
        <taxon>Fungi</taxon>
        <taxon>Dikarya</taxon>
        <taxon>Ascomycota</taxon>
        <taxon>Pezizomycotina</taxon>
        <taxon>Pezizomycetes</taxon>
        <taxon>Pezizales</taxon>
        <taxon>Pezizaceae</taxon>
        <taxon>Terfezia</taxon>
    </lineage>
</organism>
<evidence type="ECO:0000313" key="2">
    <source>
        <dbReference type="EMBL" id="RPB27128.1"/>
    </source>
</evidence>
<proteinExistence type="predicted"/>
<protein>
    <submittedName>
        <fullName evidence="2">Uncharacterized protein</fullName>
    </submittedName>
</protein>
<sequence length="264" mass="29610">MSSPTQNTAASPLFTLSCSFAVAIAIIAFIKTVNELRSLFFCMMKKELYAIEFSLLIFILYLITTLRANNLDNSAVLVEEVADDQGELFFNAEVFEEDEFEGVVQDFSKTHPDLFLERDWDNADHRVPVAVSKLEFVDEDVEMTDAPPVEDLAYSTEEASAETAESATLVSSVTPTQEDVPRRMYYWETHWEQFKKIATIDYPINDKGTGPVPTETGTLSRPVSKYTGIAGMVPMPKPIGWGIKKEVEEDKEADDEEEDGACFI</sequence>
<feature type="transmembrane region" description="Helical" evidence="1">
    <location>
        <begin position="12"/>
        <end position="30"/>
    </location>
</feature>
<accession>A0A3N4LZM6</accession>
<feature type="transmembrane region" description="Helical" evidence="1">
    <location>
        <begin position="50"/>
        <end position="68"/>
    </location>
</feature>
<dbReference type="InParanoid" id="A0A3N4LZM6"/>
<dbReference type="OrthoDB" id="10354055at2759"/>
<keyword evidence="3" id="KW-1185">Reference proteome</keyword>
<keyword evidence="1" id="KW-0812">Transmembrane</keyword>
<reference evidence="2 3" key="1">
    <citation type="journal article" date="2018" name="Nat. Ecol. Evol.">
        <title>Pezizomycetes genomes reveal the molecular basis of ectomycorrhizal truffle lifestyle.</title>
        <authorList>
            <person name="Murat C."/>
            <person name="Payen T."/>
            <person name="Noel B."/>
            <person name="Kuo A."/>
            <person name="Morin E."/>
            <person name="Chen J."/>
            <person name="Kohler A."/>
            <person name="Krizsan K."/>
            <person name="Balestrini R."/>
            <person name="Da Silva C."/>
            <person name="Montanini B."/>
            <person name="Hainaut M."/>
            <person name="Levati E."/>
            <person name="Barry K.W."/>
            <person name="Belfiori B."/>
            <person name="Cichocki N."/>
            <person name="Clum A."/>
            <person name="Dockter R.B."/>
            <person name="Fauchery L."/>
            <person name="Guy J."/>
            <person name="Iotti M."/>
            <person name="Le Tacon F."/>
            <person name="Lindquist E.A."/>
            <person name="Lipzen A."/>
            <person name="Malagnac F."/>
            <person name="Mello A."/>
            <person name="Molinier V."/>
            <person name="Miyauchi S."/>
            <person name="Poulain J."/>
            <person name="Riccioni C."/>
            <person name="Rubini A."/>
            <person name="Sitrit Y."/>
            <person name="Splivallo R."/>
            <person name="Traeger S."/>
            <person name="Wang M."/>
            <person name="Zifcakova L."/>
            <person name="Wipf D."/>
            <person name="Zambonelli A."/>
            <person name="Paolocci F."/>
            <person name="Nowrousian M."/>
            <person name="Ottonello S."/>
            <person name="Baldrian P."/>
            <person name="Spatafora J.W."/>
            <person name="Henrissat B."/>
            <person name="Nagy L.G."/>
            <person name="Aury J.M."/>
            <person name="Wincker P."/>
            <person name="Grigoriev I.V."/>
            <person name="Bonfante P."/>
            <person name="Martin F.M."/>
        </authorList>
    </citation>
    <scope>NUCLEOTIDE SEQUENCE [LARGE SCALE GENOMIC DNA]</scope>
    <source>
        <strain evidence="2 3">ATCC MYA-4762</strain>
    </source>
</reference>
<dbReference type="AlphaFoldDB" id="A0A3N4LZM6"/>
<keyword evidence="1" id="KW-0472">Membrane</keyword>
<evidence type="ECO:0000256" key="1">
    <source>
        <dbReference type="SAM" id="Phobius"/>
    </source>
</evidence>
<dbReference type="Proteomes" id="UP000267821">
    <property type="component" value="Unassembled WGS sequence"/>
</dbReference>
<dbReference type="EMBL" id="ML121532">
    <property type="protein sequence ID" value="RPB27128.1"/>
    <property type="molecule type" value="Genomic_DNA"/>
</dbReference>
<gene>
    <name evidence="2" type="ORF">L211DRAFT_846678</name>
</gene>
<keyword evidence="1" id="KW-1133">Transmembrane helix</keyword>
<name>A0A3N4LZM6_9PEZI</name>
<evidence type="ECO:0000313" key="3">
    <source>
        <dbReference type="Proteomes" id="UP000267821"/>
    </source>
</evidence>